<dbReference type="GO" id="GO:0005576">
    <property type="term" value="C:extracellular region"/>
    <property type="evidence" value="ECO:0007669"/>
    <property type="project" value="TreeGrafter"/>
</dbReference>
<name>A0A8T2IDU6_9PIPI</name>
<dbReference type="CDD" id="cd00042">
    <property type="entry name" value="CY"/>
    <property type="match status" value="2"/>
</dbReference>
<evidence type="ECO:0000256" key="5">
    <source>
        <dbReference type="SAM" id="SignalP"/>
    </source>
</evidence>
<feature type="chain" id="PRO_5036275682" description="Cystatin domain-containing protein" evidence="5">
    <location>
        <begin position="19"/>
        <end position="407"/>
    </location>
</feature>
<dbReference type="InterPro" id="IPR050735">
    <property type="entry name" value="Kininogen_Fetuin_HRG"/>
</dbReference>
<dbReference type="AlphaFoldDB" id="A0A8T2IDU6"/>
<accession>A0A8T2IDU6</accession>
<feature type="compositionally biased region" description="Basic residues" evidence="4">
    <location>
        <begin position="311"/>
        <end position="322"/>
    </location>
</feature>
<organism evidence="8 9">
    <name type="scientific">Hymenochirus boettgeri</name>
    <name type="common">Congo dwarf clawed frog</name>
    <dbReference type="NCBI Taxonomy" id="247094"/>
    <lineage>
        <taxon>Eukaryota</taxon>
        <taxon>Metazoa</taxon>
        <taxon>Chordata</taxon>
        <taxon>Craniata</taxon>
        <taxon>Vertebrata</taxon>
        <taxon>Euteleostomi</taxon>
        <taxon>Amphibia</taxon>
        <taxon>Batrachia</taxon>
        <taxon>Anura</taxon>
        <taxon>Pipoidea</taxon>
        <taxon>Pipidae</taxon>
        <taxon>Pipinae</taxon>
        <taxon>Hymenochirus</taxon>
    </lineage>
</organism>
<dbReference type="PANTHER" id="PTHR13814">
    <property type="entry name" value="FETUIN"/>
    <property type="match status" value="1"/>
</dbReference>
<dbReference type="PANTHER" id="PTHR13814:SF18">
    <property type="entry name" value="FETUIN-B"/>
    <property type="match status" value="1"/>
</dbReference>
<feature type="region of interest" description="Disordered" evidence="4">
    <location>
        <begin position="311"/>
        <end position="335"/>
    </location>
</feature>
<feature type="domain" description="Cystatin" evidence="6">
    <location>
        <begin position="15"/>
        <end position="134"/>
    </location>
</feature>
<dbReference type="Pfam" id="PF00031">
    <property type="entry name" value="Cystatin"/>
    <property type="match status" value="2"/>
</dbReference>
<dbReference type="Gene3D" id="3.10.450.10">
    <property type="match status" value="2"/>
</dbReference>
<keyword evidence="1 5" id="KW-0732">Signal</keyword>
<dbReference type="SUPFAM" id="SSF54403">
    <property type="entry name" value="Cystatin/monellin"/>
    <property type="match status" value="2"/>
</dbReference>
<evidence type="ECO:0000256" key="1">
    <source>
        <dbReference type="ARBA" id="ARBA00022729"/>
    </source>
</evidence>
<evidence type="ECO:0000313" key="7">
    <source>
        <dbReference type="EMBL" id="KAG8430748.1"/>
    </source>
</evidence>
<feature type="domain" description="Cystatin" evidence="6">
    <location>
        <begin position="148"/>
        <end position="257"/>
    </location>
</feature>
<dbReference type="InterPro" id="IPR046350">
    <property type="entry name" value="Cystatin_sf"/>
</dbReference>
<keyword evidence="2" id="KW-1015">Disulfide bond</keyword>
<reference evidence="8" key="1">
    <citation type="thesis" date="2020" institute="ProQuest LLC" country="789 East Eisenhower Parkway, Ann Arbor, MI, USA">
        <title>Comparative Genomics and Chromosome Evolution.</title>
        <authorList>
            <person name="Mudd A.B."/>
        </authorList>
    </citation>
    <scope>NUCLEOTIDE SEQUENCE</scope>
    <source>
        <strain evidence="8">Female2</strain>
        <tissue evidence="8">Blood</tissue>
    </source>
</reference>
<evidence type="ECO:0000313" key="8">
    <source>
        <dbReference type="EMBL" id="KAG8430749.1"/>
    </source>
</evidence>
<proteinExistence type="predicted"/>
<keyword evidence="3" id="KW-0325">Glycoprotein</keyword>
<dbReference type="InterPro" id="IPR000010">
    <property type="entry name" value="Cystatin_dom"/>
</dbReference>
<comment type="caution">
    <text evidence="8">The sequence shown here is derived from an EMBL/GenBank/DDBJ whole genome shotgun (WGS) entry which is preliminary data.</text>
</comment>
<sequence length="407" mass="45885">MEGFCVLALAALVSLCSATSEPRPAVDPIECNTTEFYAGAALDMINEDRREGFVFKPVRVVAASEQHVDSPKYPASTVYYLTIDVVETECSVLSGKSWQECKEPFSFHQMVFGQCKAIILISLPWRVNMLLNYNCTAGSVPSRVIHRTCPDCPTLGEITPSIIAKADKLISEYNTDSNNTRYFKTSHIERMTSQWVVGPSYFIKFTVKETDCLKTQENVNLSNCNFLKDKEAHVGFCTGSIMTSNIDGKEYKQISCDIYDQKITKYQDELEACGYPIGIEVNIPTEDQEKPDLAIATQEKPLRCGHRHKHIHSHKGHNHKHGSSSEEHTDKKPFVRETRGSVQTFILMNESDILPAPFFTQAIPPLPSRAGAIKNFIEFPEVESNLETCPWVKEDLPQISRFFQNIK</sequence>
<evidence type="ECO:0000256" key="4">
    <source>
        <dbReference type="SAM" id="MobiDB-lite"/>
    </source>
</evidence>
<evidence type="ECO:0000256" key="2">
    <source>
        <dbReference type="ARBA" id="ARBA00023157"/>
    </source>
</evidence>
<dbReference type="OrthoDB" id="9941887at2759"/>
<evidence type="ECO:0000256" key="3">
    <source>
        <dbReference type="ARBA" id="ARBA00023180"/>
    </source>
</evidence>
<dbReference type="SMART" id="SM00043">
    <property type="entry name" value="CY"/>
    <property type="match status" value="2"/>
</dbReference>
<gene>
    <name evidence="7" type="ORF">GDO86_020054</name>
    <name evidence="8" type="ORF">GDO86_020055</name>
</gene>
<evidence type="ECO:0000259" key="6">
    <source>
        <dbReference type="SMART" id="SM00043"/>
    </source>
</evidence>
<protein>
    <recommendedName>
        <fullName evidence="6">Cystatin domain-containing protein</fullName>
    </recommendedName>
</protein>
<dbReference type="EMBL" id="JAACNH010000658">
    <property type="protein sequence ID" value="KAG8430749.1"/>
    <property type="molecule type" value="Genomic_DNA"/>
</dbReference>
<feature type="compositionally biased region" description="Basic and acidic residues" evidence="4">
    <location>
        <begin position="323"/>
        <end position="335"/>
    </location>
</feature>
<keyword evidence="9" id="KW-1185">Reference proteome</keyword>
<evidence type="ECO:0000313" key="9">
    <source>
        <dbReference type="Proteomes" id="UP000812440"/>
    </source>
</evidence>
<dbReference type="EMBL" id="JAACNH010000658">
    <property type="protein sequence ID" value="KAG8430748.1"/>
    <property type="molecule type" value="Genomic_DNA"/>
</dbReference>
<dbReference type="Proteomes" id="UP000812440">
    <property type="component" value="Unassembled WGS sequence"/>
</dbReference>
<dbReference type="GO" id="GO:0004869">
    <property type="term" value="F:cysteine-type endopeptidase inhibitor activity"/>
    <property type="evidence" value="ECO:0007669"/>
    <property type="project" value="InterPro"/>
</dbReference>
<feature type="signal peptide" evidence="5">
    <location>
        <begin position="1"/>
        <end position="18"/>
    </location>
</feature>